<dbReference type="Proteomes" id="UP000028990">
    <property type="component" value="Unassembled WGS sequence"/>
</dbReference>
<feature type="domain" description="EGF-like" evidence="16">
    <location>
        <begin position="1015"/>
        <end position="1056"/>
    </location>
</feature>
<dbReference type="SUPFAM" id="SSF57196">
    <property type="entry name" value="EGF/Laminin"/>
    <property type="match status" value="2"/>
</dbReference>
<reference evidence="17 18" key="1">
    <citation type="submission" date="2013-11" db="EMBL/GenBank/DDBJ databases">
        <title>The Damaraland mole rat (Fukomys damarensis) genome and evolution of African mole rats.</title>
        <authorList>
            <person name="Gladyshev V.N."/>
            <person name="Fang X."/>
        </authorList>
    </citation>
    <scope>NUCLEOTIDE SEQUENCE [LARGE SCALE GENOMIC DNA]</scope>
    <source>
        <tissue evidence="17">Liver</tissue>
    </source>
</reference>
<accession>A0A091D5S5</accession>
<dbReference type="GO" id="GO:0010604">
    <property type="term" value="P:positive regulation of macromolecule metabolic process"/>
    <property type="evidence" value="ECO:0007669"/>
    <property type="project" value="UniProtKB-ARBA"/>
</dbReference>
<dbReference type="InterPro" id="IPR049883">
    <property type="entry name" value="NOTCH1_EGF-like"/>
</dbReference>
<dbReference type="GO" id="GO:0042813">
    <property type="term" value="F:Wnt receptor activity"/>
    <property type="evidence" value="ECO:0007669"/>
    <property type="project" value="TreeGrafter"/>
</dbReference>
<feature type="transmembrane region" description="Helical" evidence="15">
    <location>
        <begin position="1136"/>
        <end position="1157"/>
    </location>
</feature>
<dbReference type="SMART" id="SM00179">
    <property type="entry name" value="EGF_CA"/>
    <property type="match status" value="6"/>
</dbReference>
<dbReference type="PROSITE" id="PS01186">
    <property type="entry name" value="EGF_2"/>
    <property type="match status" value="4"/>
</dbReference>
<evidence type="ECO:0000256" key="10">
    <source>
        <dbReference type="ARBA" id="ARBA00023157"/>
    </source>
</evidence>
<feature type="disulfide bond" evidence="12">
    <location>
        <begin position="1106"/>
        <end position="1115"/>
    </location>
</feature>
<dbReference type="InterPro" id="IPR050778">
    <property type="entry name" value="Cueball_EGF_LRP_Nidogen"/>
</dbReference>
<dbReference type="PRINTS" id="PR00009">
    <property type="entry name" value="EGFTGF"/>
</dbReference>
<sequence length="1302" mass="141162">MLSKSRGNPRERLHPGPERWRWDPLSQAAPLFSLATAAADTQTPPELLLTLVSASPTHGPAAPSTSVPAAVRVQETVPALFSWPLTVVLGSRHSQASVALWPHEGGGELSYHADRGEITPAFGTAAETALAQSADPYAGRCLSASSARLVASSAFPSPTCTCLALALALKQRPPGSQARPAGGRPVVSREPGPAPFLIFCHGNSIFRIDPEGTNHEQLVVDAGVSVIMDFHYKEERIYWVDLETQLLQRVFLNGSRQEKVCSIEKNVSGMAINWINEEVIWSNQQEGIITVTDMKGNNSRVLLSTVKHPANMAVDPVERFIFWSSEAAGSLHRADLSGVEVKTLLVTPEKVKAMSLDVLNKRLFWIQENREGSNSCICSCDYNGGSIQLSKYPTQHHLFAMSLFGDHLFYSTWKRKAIWIANKRTGKDMVRIHLNPSLTPPGELKVVHPLVQPQPEDSAQDSERGLCNPKRGHCDDGRCDHDLTSHACACAEGFAPSRDRKSCEDVNECALWNHGCTLGCENTPGSYYCTCPAGFILLQDGKRCHQLVSCPSNTSKCSHDCVLTSEGPLCFCPKGSMLQTDGKTCSGCSSPDNGGCSQLCIPLGPMSWECGCFPGYDLQLDQKGCVASGPQPLLLFANSQDIRRMHFDGTDYGILLSQQMGTVFALDHDPVENKIYFAHTALKWIERANMDGSQRERLIEESVDVPEGLAVDWIGRRVYWTDRGKSVIEGSDLNGKHRQIIIKENISQPRGIAVHPMAKRLFWTEVGTNPRVESASLQGSGRWVVASSELVEPSGLAVDFLMDTLYWCDAQRSVVEMARLDGSRRQRLAQDDVGRPFALAVFGDHLWLSDWAVPAVMRVNKRTGRNRVRLRGSVLRPSSLVVVHPLAKPGSDPCSPGGSGCERICQERFGAAHCWCLEGFRGAPDGKACLVLKSAGGEADQSRQVTALDNLSGTEASEDNATGAQHTLVAEIMVSGLDECAPAVCGAHAQCVPEGDGAACRCLEGFAGDGELCSDMDECAADSTACPSPSSECINTEGGYVCRCSAGYGGDGLHCLDSTSPPPFGEDASNVVRNGYPGCPPSHDGYCLHGGVCMYVEPVDSYACNCVLGYVGERCQHRDLRWWELRHAGHRQQRDITVVAVCVVALVVLLLLGLWGARCYRMKKLALKNAKNPYEESHGDVSSTRPANGEAGVSAGPQPWFVVLKEEQNFRTVSHSTPGKSGQMADVGQFSCLELGSAQLTWCRQEPHIYEMGTEQGCWVPLSSSKGPGPQVTERSFPLPSYVAKPLAVGVQEPGPLQSADP</sequence>
<feature type="repeat" description="LDL-receptor class B" evidence="13">
    <location>
        <begin position="803"/>
        <end position="845"/>
    </location>
</feature>
<evidence type="ECO:0000256" key="12">
    <source>
        <dbReference type="PROSITE-ProRule" id="PRU00076"/>
    </source>
</evidence>
<evidence type="ECO:0000256" key="14">
    <source>
        <dbReference type="SAM" id="MobiDB-lite"/>
    </source>
</evidence>
<dbReference type="GO" id="GO:0008083">
    <property type="term" value="F:growth factor activity"/>
    <property type="evidence" value="ECO:0007669"/>
    <property type="project" value="UniProtKB-KW"/>
</dbReference>
<dbReference type="GO" id="GO:0060070">
    <property type="term" value="P:canonical Wnt signaling pathway"/>
    <property type="evidence" value="ECO:0007669"/>
    <property type="project" value="TreeGrafter"/>
</dbReference>
<dbReference type="FunFam" id="2.10.25.10:FF:000254">
    <property type="entry name" value="Pro-epidermal growth factor"/>
    <property type="match status" value="1"/>
</dbReference>
<evidence type="ECO:0000256" key="15">
    <source>
        <dbReference type="SAM" id="Phobius"/>
    </source>
</evidence>
<dbReference type="GO" id="GO:0007173">
    <property type="term" value="P:epidermal growth factor receptor signaling pathway"/>
    <property type="evidence" value="ECO:0007669"/>
    <property type="project" value="TreeGrafter"/>
</dbReference>
<evidence type="ECO:0000256" key="8">
    <source>
        <dbReference type="ARBA" id="ARBA00023030"/>
    </source>
</evidence>
<evidence type="ECO:0000313" key="18">
    <source>
        <dbReference type="Proteomes" id="UP000028990"/>
    </source>
</evidence>
<keyword evidence="4 15" id="KW-0812">Transmembrane</keyword>
<feature type="repeat" description="LDL-receptor class B" evidence="13">
    <location>
        <begin position="759"/>
        <end position="802"/>
    </location>
</feature>
<dbReference type="PROSITE" id="PS01187">
    <property type="entry name" value="EGF_CA"/>
    <property type="match status" value="2"/>
</dbReference>
<dbReference type="GO" id="GO:0005886">
    <property type="term" value="C:plasma membrane"/>
    <property type="evidence" value="ECO:0007669"/>
    <property type="project" value="TreeGrafter"/>
</dbReference>
<dbReference type="InterPro" id="IPR001881">
    <property type="entry name" value="EGF-like_Ca-bd_dom"/>
</dbReference>
<dbReference type="GO" id="GO:0008284">
    <property type="term" value="P:positive regulation of cell population proliferation"/>
    <property type="evidence" value="ECO:0007669"/>
    <property type="project" value="TreeGrafter"/>
</dbReference>
<keyword evidence="7 15" id="KW-1133">Transmembrane helix</keyword>
<evidence type="ECO:0000256" key="13">
    <source>
        <dbReference type="PROSITE-ProRule" id="PRU00461"/>
    </source>
</evidence>
<dbReference type="eggNOG" id="KOG1215">
    <property type="taxonomic scope" value="Eukaryota"/>
</dbReference>
<keyword evidence="10 12" id="KW-1015">Disulfide bond</keyword>
<dbReference type="SMART" id="SM00135">
    <property type="entry name" value="LY"/>
    <property type="match status" value="9"/>
</dbReference>
<dbReference type="GO" id="GO:0017147">
    <property type="term" value="F:Wnt-protein binding"/>
    <property type="evidence" value="ECO:0007669"/>
    <property type="project" value="TreeGrafter"/>
</dbReference>
<evidence type="ECO:0000256" key="11">
    <source>
        <dbReference type="ARBA" id="ARBA00023180"/>
    </source>
</evidence>
<dbReference type="FunFam" id="2.120.10.30:FF:000028">
    <property type="entry name" value="Pro-epidermal growth factor"/>
    <property type="match status" value="1"/>
</dbReference>
<dbReference type="Pfam" id="PF00058">
    <property type="entry name" value="Ldl_recept_b"/>
    <property type="match status" value="4"/>
</dbReference>
<keyword evidence="5" id="KW-0732">Signal</keyword>
<dbReference type="PROSITE" id="PS00022">
    <property type="entry name" value="EGF_1"/>
    <property type="match status" value="1"/>
</dbReference>
<dbReference type="SMART" id="SM00181">
    <property type="entry name" value="EGF"/>
    <property type="match status" value="8"/>
</dbReference>
<dbReference type="InterPro" id="IPR018097">
    <property type="entry name" value="EGF_Ca-bd_CS"/>
</dbReference>
<evidence type="ECO:0000256" key="9">
    <source>
        <dbReference type="ARBA" id="ARBA00023136"/>
    </source>
</evidence>
<dbReference type="PROSITE" id="PS50026">
    <property type="entry name" value="EGF_3"/>
    <property type="match status" value="3"/>
</dbReference>
<dbReference type="PROSITE" id="PS51120">
    <property type="entry name" value="LDLRB"/>
    <property type="match status" value="4"/>
</dbReference>
<feature type="region of interest" description="Disordered" evidence="14">
    <location>
        <begin position="1"/>
        <end position="21"/>
    </location>
</feature>
<dbReference type="Pfam" id="PF07645">
    <property type="entry name" value="EGF_CA"/>
    <property type="match status" value="2"/>
</dbReference>
<keyword evidence="9 15" id="KW-0472">Membrane</keyword>
<dbReference type="GO" id="GO:0005509">
    <property type="term" value="F:calcium ion binding"/>
    <property type="evidence" value="ECO:0007669"/>
    <property type="project" value="InterPro"/>
</dbReference>
<dbReference type="PANTHER" id="PTHR46513">
    <property type="entry name" value="VITELLOGENIN RECEPTOR-LIKE PROTEIN-RELATED-RELATED"/>
    <property type="match status" value="1"/>
</dbReference>
<dbReference type="GO" id="GO:0051049">
    <property type="term" value="P:regulation of transport"/>
    <property type="evidence" value="ECO:0007669"/>
    <property type="project" value="UniProtKB-ARBA"/>
</dbReference>
<dbReference type="GO" id="GO:0048513">
    <property type="term" value="P:animal organ development"/>
    <property type="evidence" value="ECO:0007669"/>
    <property type="project" value="UniProtKB-ARBA"/>
</dbReference>
<comment type="subcellular location">
    <subcellularLocation>
        <location evidence="1">Membrane</location>
        <topology evidence="1">Single-pass type I membrane protein</topology>
    </subcellularLocation>
</comment>
<proteinExistence type="predicted"/>
<evidence type="ECO:0000256" key="2">
    <source>
        <dbReference type="ARBA" id="ARBA00017466"/>
    </source>
</evidence>
<dbReference type="FunFam" id="2.10.25.10:FF:000038">
    <property type="entry name" value="Fibrillin 2"/>
    <property type="match status" value="1"/>
</dbReference>
<keyword evidence="6" id="KW-0677">Repeat</keyword>
<keyword evidence="18" id="KW-1185">Reference proteome</keyword>
<dbReference type="InterPro" id="IPR000742">
    <property type="entry name" value="EGF"/>
</dbReference>
<dbReference type="InterPro" id="IPR000152">
    <property type="entry name" value="EGF-type_Asp/Asn_hydroxyl_site"/>
</dbReference>
<dbReference type="GO" id="GO:0005154">
    <property type="term" value="F:epidermal growth factor receptor binding"/>
    <property type="evidence" value="ECO:0007669"/>
    <property type="project" value="UniProtKB-ARBA"/>
</dbReference>
<keyword evidence="8" id="KW-0339">Growth factor</keyword>
<keyword evidence="3 12" id="KW-0245">EGF-like domain</keyword>
<dbReference type="FunFam" id="2.120.10.30:FF:000036">
    <property type="entry name" value="Pro-epidermal growth factor"/>
    <property type="match status" value="1"/>
</dbReference>
<dbReference type="FunFam" id="2.10.25.10:FF:000010">
    <property type="entry name" value="Pro-epidermal growth factor"/>
    <property type="match status" value="1"/>
</dbReference>
<keyword evidence="11" id="KW-0325">Glycoprotein</keyword>
<gene>
    <name evidence="17" type="ORF">H920_12746</name>
</gene>
<dbReference type="PANTHER" id="PTHR46513:SF5">
    <property type="entry name" value="PRO-EPIDERMAL GROWTH FACTOR"/>
    <property type="match status" value="1"/>
</dbReference>
<dbReference type="GO" id="GO:0005615">
    <property type="term" value="C:extracellular space"/>
    <property type="evidence" value="ECO:0007669"/>
    <property type="project" value="UniProtKB-ARBA"/>
</dbReference>
<dbReference type="InterPro" id="IPR011042">
    <property type="entry name" value="6-blade_b-propeller_TolB-like"/>
</dbReference>
<dbReference type="Gene3D" id="2.120.10.30">
    <property type="entry name" value="TolB, C-terminal domain"/>
    <property type="match status" value="2"/>
</dbReference>
<feature type="disulfide bond" evidence="12">
    <location>
        <begin position="1087"/>
        <end position="1104"/>
    </location>
</feature>
<dbReference type="GO" id="GO:0048731">
    <property type="term" value="P:system development"/>
    <property type="evidence" value="ECO:0007669"/>
    <property type="project" value="UniProtKB-ARBA"/>
</dbReference>
<dbReference type="FunFam" id="2.10.25.10:FF:000219">
    <property type="entry name" value="Pro-epidermal growth factor"/>
    <property type="match status" value="1"/>
</dbReference>
<feature type="repeat" description="LDL-receptor class B" evidence="13">
    <location>
        <begin position="673"/>
        <end position="715"/>
    </location>
</feature>
<evidence type="ECO:0000256" key="5">
    <source>
        <dbReference type="ARBA" id="ARBA00022729"/>
    </source>
</evidence>
<feature type="domain" description="EGF-like" evidence="16">
    <location>
        <begin position="1075"/>
        <end position="1116"/>
    </location>
</feature>
<name>A0A091D5S5_FUKDA</name>
<dbReference type="Gene3D" id="2.10.25.10">
    <property type="entry name" value="Laminin"/>
    <property type="match status" value="6"/>
</dbReference>
<dbReference type="InterPro" id="IPR009030">
    <property type="entry name" value="Growth_fac_rcpt_cys_sf"/>
</dbReference>
<dbReference type="STRING" id="885580.ENSFDAP00000000426"/>
<evidence type="ECO:0000259" key="16">
    <source>
        <dbReference type="PROSITE" id="PS50026"/>
    </source>
</evidence>
<dbReference type="EMBL" id="KN123330">
    <property type="protein sequence ID" value="KFO25828.1"/>
    <property type="molecule type" value="Genomic_DNA"/>
</dbReference>
<feature type="domain" description="EGF-like" evidence="16">
    <location>
        <begin position="976"/>
        <end position="1014"/>
    </location>
</feature>
<evidence type="ECO:0000256" key="4">
    <source>
        <dbReference type="ARBA" id="ARBA00022692"/>
    </source>
</evidence>
<comment type="caution">
    <text evidence="12">Lacks conserved residue(s) required for the propagation of feature annotation.</text>
</comment>
<organism evidence="17 18">
    <name type="scientific">Fukomys damarensis</name>
    <name type="common">Damaraland mole rat</name>
    <name type="synonym">Cryptomys damarensis</name>
    <dbReference type="NCBI Taxonomy" id="885580"/>
    <lineage>
        <taxon>Eukaryota</taxon>
        <taxon>Metazoa</taxon>
        <taxon>Chordata</taxon>
        <taxon>Craniata</taxon>
        <taxon>Vertebrata</taxon>
        <taxon>Euteleostomi</taxon>
        <taxon>Mammalia</taxon>
        <taxon>Eutheria</taxon>
        <taxon>Euarchontoglires</taxon>
        <taxon>Glires</taxon>
        <taxon>Rodentia</taxon>
        <taxon>Hystricomorpha</taxon>
        <taxon>Bathyergidae</taxon>
        <taxon>Fukomys</taxon>
    </lineage>
</organism>
<evidence type="ECO:0000256" key="3">
    <source>
        <dbReference type="ARBA" id="ARBA00022536"/>
    </source>
</evidence>
<feature type="compositionally biased region" description="Basic and acidic residues" evidence="14">
    <location>
        <begin position="8"/>
        <end position="21"/>
    </location>
</feature>
<dbReference type="GO" id="GO:0080090">
    <property type="term" value="P:regulation of primary metabolic process"/>
    <property type="evidence" value="ECO:0007669"/>
    <property type="project" value="UniProtKB-ARBA"/>
</dbReference>
<dbReference type="SUPFAM" id="SSF57184">
    <property type="entry name" value="Growth factor receptor domain"/>
    <property type="match status" value="2"/>
</dbReference>
<protein>
    <recommendedName>
        <fullName evidence="2">Pro-epidermal growth factor</fullName>
    </recommendedName>
</protein>
<evidence type="ECO:0000256" key="7">
    <source>
        <dbReference type="ARBA" id="ARBA00022989"/>
    </source>
</evidence>
<dbReference type="InterPro" id="IPR000033">
    <property type="entry name" value="LDLR_classB_rpt"/>
</dbReference>
<feature type="repeat" description="LDL-receptor class B" evidence="13">
    <location>
        <begin position="716"/>
        <end position="758"/>
    </location>
</feature>
<dbReference type="CDD" id="cd00054">
    <property type="entry name" value="EGF_CA"/>
    <property type="match status" value="2"/>
</dbReference>
<evidence type="ECO:0000313" key="17">
    <source>
        <dbReference type="EMBL" id="KFO25828.1"/>
    </source>
</evidence>
<dbReference type="SUPFAM" id="SSF63825">
    <property type="entry name" value="YWTD domain"/>
    <property type="match status" value="2"/>
</dbReference>
<evidence type="ECO:0000256" key="1">
    <source>
        <dbReference type="ARBA" id="ARBA00004479"/>
    </source>
</evidence>
<dbReference type="PROSITE" id="PS00010">
    <property type="entry name" value="ASX_HYDROXYL"/>
    <property type="match status" value="2"/>
</dbReference>
<dbReference type="GO" id="GO:0043410">
    <property type="term" value="P:positive regulation of MAPK cascade"/>
    <property type="evidence" value="ECO:0007669"/>
    <property type="project" value="TreeGrafter"/>
</dbReference>
<evidence type="ECO:0000256" key="6">
    <source>
        <dbReference type="ARBA" id="ARBA00022737"/>
    </source>
</evidence>